<dbReference type="GeneID" id="54407420"/>
<dbReference type="PANTHER" id="PTHR31069">
    <property type="entry name" value="OLEATE-ACTIVATED TRANSCRIPTION FACTOR 1-RELATED"/>
    <property type="match status" value="1"/>
</dbReference>
<feature type="compositionally biased region" description="Polar residues" evidence="5">
    <location>
        <begin position="192"/>
        <end position="222"/>
    </location>
</feature>
<evidence type="ECO:0000313" key="7">
    <source>
        <dbReference type="EMBL" id="KAF2123840.1"/>
    </source>
</evidence>
<evidence type="ECO:0000256" key="2">
    <source>
        <dbReference type="ARBA" id="ARBA00023125"/>
    </source>
</evidence>
<dbReference type="GO" id="GO:0008270">
    <property type="term" value="F:zinc ion binding"/>
    <property type="evidence" value="ECO:0007669"/>
    <property type="project" value="InterPro"/>
</dbReference>
<dbReference type="PROSITE" id="PS00463">
    <property type="entry name" value="ZN2_CY6_FUNGAL_1"/>
    <property type="match status" value="1"/>
</dbReference>
<gene>
    <name evidence="7" type="ORF">P153DRAFT_361492</name>
</gene>
<dbReference type="RefSeq" id="XP_033518234.1">
    <property type="nucleotide sequence ID" value="XM_033666988.1"/>
</dbReference>
<feature type="region of interest" description="Disordered" evidence="5">
    <location>
        <begin position="192"/>
        <end position="242"/>
    </location>
</feature>
<evidence type="ECO:0000256" key="4">
    <source>
        <dbReference type="ARBA" id="ARBA00023242"/>
    </source>
</evidence>
<name>A0A6A5ZW73_9PLEO</name>
<dbReference type="CDD" id="cd00067">
    <property type="entry name" value="GAL4"/>
    <property type="match status" value="1"/>
</dbReference>
<dbReference type="InterPro" id="IPR001138">
    <property type="entry name" value="Zn2Cys6_DnaBD"/>
</dbReference>
<reference evidence="7" key="1">
    <citation type="journal article" date="2020" name="Stud. Mycol.">
        <title>101 Dothideomycetes genomes: a test case for predicting lifestyles and emergence of pathogens.</title>
        <authorList>
            <person name="Haridas S."/>
            <person name="Albert R."/>
            <person name="Binder M."/>
            <person name="Bloem J."/>
            <person name="Labutti K."/>
            <person name="Salamov A."/>
            <person name="Andreopoulos B."/>
            <person name="Baker S."/>
            <person name="Barry K."/>
            <person name="Bills G."/>
            <person name="Bluhm B."/>
            <person name="Cannon C."/>
            <person name="Castanera R."/>
            <person name="Culley D."/>
            <person name="Daum C."/>
            <person name="Ezra D."/>
            <person name="Gonzalez J."/>
            <person name="Henrissat B."/>
            <person name="Kuo A."/>
            <person name="Liang C."/>
            <person name="Lipzen A."/>
            <person name="Lutzoni F."/>
            <person name="Magnuson J."/>
            <person name="Mondo S."/>
            <person name="Nolan M."/>
            <person name="Ohm R."/>
            <person name="Pangilinan J."/>
            <person name="Park H.-J."/>
            <person name="Ramirez L."/>
            <person name="Alfaro M."/>
            <person name="Sun H."/>
            <person name="Tritt A."/>
            <person name="Yoshinaga Y."/>
            <person name="Zwiers L.-H."/>
            <person name="Turgeon B."/>
            <person name="Goodwin S."/>
            <person name="Spatafora J."/>
            <person name="Crous P."/>
            <person name="Grigoriev I."/>
        </authorList>
    </citation>
    <scope>NUCLEOTIDE SEQUENCE</scope>
    <source>
        <strain evidence="7">CBS 119687</strain>
    </source>
</reference>
<dbReference type="PANTHER" id="PTHR31069:SF25">
    <property type="entry name" value="TRANSCRIPTION FACTOR, PUTATIVE (EUROFUNG)-RELATED"/>
    <property type="match status" value="1"/>
</dbReference>
<dbReference type="SUPFAM" id="SSF57701">
    <property type="entry name" value="Zn2/Cys6 DNA-binding domain"/>
    <property type="match status" value="1"/>
</dbReference>
<feature type="compositionally biased region" description="Basic residues" evidence="5">
    <location>
        <begin position="9"/>
        <end position="20"/>
    </location>
</feature>
<keyword evidence="2" id="KW-0238">DNA-binding</keyword>
<feature type="region of interest" description="Disordered" evidence="5">
    <location>
        <begin position="1"/>
        <end position="23"/>
    </location>
</feature>
<dbReference type="AlphaFoldDB" id="A0A6A5ZW73"/>
<organism evidence="7 8">
    <name type="scientific">Dothidotthia symphoricarpi CBS 119687</name>
    <dbReference type="NCBI Taxonomy" id="1392245"/>
    <lineage>
        <taxon>Eukaryota</taxon>
        <taxon>Fungi</taxon>
        <taxon>Dikarya</taxon>
        <taxon>Ascomycota</taxon>
        <taxon>Pezizomycotina</taxon>
        <taxon>Dothideomycetes</taxon>
        <taxon>Pleosporomycetidae</taxon>
        <taxon>Pleosporales</taxon>
        <taxon>Dothidotthiaceae</taxon>
        <taxon>Dothidotthia</taxon>
    </lineage>
</organism>
<proteinExistence type="predicted"/>
<dbReference type="Gene3D" id="4.10.240.10">
    <property type="entry name" value="Zn(2)-C6 fungal-type DNA-binding domain"/>
    <property type="match status" value="1"/>
</dbReference>
<protein>
    <recommendedName>
        <fullName evidence="6">Zn(2)-C6 fungal-type domain-containing protein</fullName>
    </recommendedName>
</protein>
<dbReference type="Pfam" id="PF11951">
    <property type="entry name" value="Fungal_trans_2"/>
    <property type="match status" value="1"/>
</dbReference>
<feature type="domain" description="Zn(2)-C6 fungal-type" evidence="6">
    <location>
        <begin position="24"/>
        <end position="52"/>
    </location>
</feature>
<accession>A0A6A5ZW73</accession>
<dbReference type="SMART" id="SM00066">
    <property type="entry name" value="GAL4"/>
    <property type="match status" value="1"/>
</dbReference>
<dbReference type="InterPro" id="IPR021858">
    <property type="entry name" value="Fun_TF"/>
</dbReference>
<dbReference type="Pfam" id="PF00172">
    <property type="entry name" value="Zn_clus"/>
    <property type="match status" value="1"/>
</dbReference>
<keyword evidence="4" id="KW-0539">Nucleus</keyword>
<dbReference type="InterPro" id="IPR036864">
    <property type="entry name" value="Zn2-C6_fun-type_DNA-bd_sf"/>
</dbReference>
<dbReference type="GO" id="GO:0000981">
    <property type="term" value="F:DNA-binding transcription factor activity, RNA polymerase II-specific"/>
    <property type="evidence" value="ECO:0007669"/>
    <property type="project" value="InterPro"/>
</dbReference>
<dbReference type="Proteomes" id="UP000799771">
    <property type="component" value="Unassembled WGS sequence"/>
</dbReference>
<evidence type="ECO:0000313" key="8">
    <source>
        <dbReference type="Proteomes" id="UP000799771"/>
    </source>
</evidence>
<keyword evidence="1" id="KW-0805">Transcription regulation</keyword>
<evidence type="ECO:0000259" key="6">
    <source>
        <dbReference type="PROSITE" id="PS50048"/>
    </source>
</evidence>
<keyword evidence="8" id="KW-1185">Reference proteome</keyword>
<evidence type="ECO:0000256" key="3">
    <source>
        <dbReference type="ARBA" id="ARBA00023163"/>
    </source>
</evidence>
<dbReference type="PROSITE" id="PS50048">
    <property type="entry name" value="ZN2_CY6_FUNGAL_2"/>
    <property type="match status" value="1"/>
</dbReference>
<dbReference type="OrthoDB" id="5089701at2759"/>
<evidence type="ECO:0000256" key="1">
    <source>
        <dbReference type="ARBA" id="ARBA00023015"/>
    </source>
</evidence>
<sequence length="755" mass="84016">MPPKSGRGAARKHQQRRRTHNLGGCSTCRRRHVKCDRTQPQCTTCHNARLTCEGFLSPIRWASLSYPPTRNSRAQDDANLSRPSSGSSNYLAIHNYTSLYAAHPGEPQRDGELSALSLDNTLAEGSDVNQALINPSAPDIDVHISFDSNDSELPYHPSASSLTDFESLFDTSSGLVWNDLFDPTFDPSITISQDPTYQESLSSPAIAMNQPQGRRSTPPQEQSRAEHSIESTTTAIDSQPPPCAMKEIDESELLEDAGTLLKHFRDVVVPQFSPLPTNSKCPWEVLNWNAAVRSLADMTYLESSDVRHANKANLFAILGCAAHDIAKTHVAAGLISSEKGTRILEYASKRAKSHMQESLSLETSGSSKAKYKDQLMAIFSLIALATLCGNATDARCYLIDAERLLRLRGLAKREVSRKVRLLHHVYTWLRIIGESTFILHDHHSSGLQGMIEKTFKSNYGAPSTLPLLEEQITTGIECVQLDDFLRVKSYGTDCEDDVDTLKDQESGLRDIHLEDSRPWSNTLYMDIYGIPEIWLSLVSQTTRVANIVDFIGRASVNVPRTFTESLHRKITRLEHMICSFASQQSILMAPLPPHQGPHQSSTATSKSSPASRAMLRALISALVILFYRRIHNVHPWILQTHVNDVITALNDFDLMGDADSINTPGTPWPAFVAGCEAISSTSREWLMGWMQKGANQSTFNGYTSSQHVMRQVWERRDSAGKCGVLNSQTGSDSRSGEVYSWVDVLKERKLWLMLY</sequence>
<keyword evidence="3" id="KW-0804">Transcription</keyword>
<dbReference type="EMBL" id="ML977521">
    <property type="protein sequence ID" value="KAF2123840.1"/>
    <property type="molecule type" value="Genomic_DNA"/>
</dbReference>
<dbReference type="GO" id="GO:0003677">
    <property type="term" value="F:DNA binding"/>
    <property type="evidence" value="ECO:0007669"/>
    <property type="project" value="UniProtKB-KW"/>
</dbReference>
<dbReference type="InterPro" id="IPR050675">
    <property type="entry name" value="OAF3"/>
</dbReference>
<evidence type="ECO:0000256" key="5">
    <source>
        <dbReference type="SAM" id="MobiDB-lite"/>
    </source>
</evidence>